<name>A0AA36D7J9_9BILA</name>
<reference evidence="1" key="1">
    <citation type="submission" date="2023-06" db="EMBL/GenBank/DDBJ databases">
        <authorList>
            <person name="Delattre M."/>
        </authorList>
    </citation>
    <scope>NUCLEOTIDE SEQUENCE</scope>
    <source>
        <strain evidence="1">AF72</strain>
    </source>
</reference>
<accession>A0AA36D7J9</accession>
<proteinExistence type="predicted"/>
<gene>
    <name evidence="1" type="ORF">MSPICULIGERA_LOCUS20708</name>
</gene>
<dbReference type="EMBL" id="CATQJA010002664">
    <property type="protein sequence ID" value="CAJ0582578.1"/>
    <property type="molecule type" value="Genomic_DNA"/>
</dbReference>
<evidence type="ECO:0000313" key="2">
    <source>
        <dbReference type="Proteomes" id="UP001177023"/>
    </source>
</evidence>
<dbReference type="Proteomes" id="UP001177023">
    <property type="component" value="Unassembled WGS sequence"/>
</dbReference>
<dbReference type="AlphaFoldDB" id="A0AA36D7J9"/>
<dbReference type="Gene3D" id="3.30.310.210">
    <property type="match status" value="1"/>
</dbReference>
<sequence length="410" mass="45794">MPSRADARFLTQHMLRFLRNSRHLRNAHLGYIRVDELKHMLEWRIGGLDAILCDPDGRMPAELLTVVQEMLNQWKSGKRTLRQVRIDFPYRLPLDPRLAVTCLGPDYLLKHVDGMAAGCEELSTSVESAGTLRGPAAAIELAKPQVIKKTLCNDVKEMATVPGFDFYRQIPVPQDEFGPVIETCGAMLRRIAADANSKITVKENESSCGAARIAHVWSRTEADLETATSAFHQFCKERSRSSQVGTEETLFVEVPNARVGQFVKAIPSIKAVTGAEIRLGGNWDDEGKPYRLFSITGTADEFKQAKEICQKAASDKPYIPTAEQLAQLTVETVELNPWAGNAPSAVQPRALLPPWLNDMQPVPLNFRSPSADQYGPQPDNAHKWLEYYRKVGLVDHRVIDALIKGRGWKQ</sequence>
<comment type="caution">
    <text evidence="1">The sequence shown here is derived from an EMBL/GenBank/DDBJ whole genome shotgun (WGS) entry which is preliminary data.</text>
</comment>
<keyword evidence="2" id="KW-1185">Reference proteome</keyword>
<organism evidence="1 2">
    <name type="scientific">Mesorhabditis spiculigera</name>
    <dbReference type="NCBI Taxonomy" id="96644"/>
    <lineage>
        <taxon>Eukaryota</taxon>
        <taxon>Metazoa</taxon>
        <taxon>Ecdysozoa</taxon>
        <taxon>Nematoda</taxon>
        <taxon>Chromadorea</taxon>
        <taxon>Rhabditida</taxon>
        <taxon>Rhabditina</taxon>
        <taxon>Rhabditomorpha</taxon>
        <taxon>Rhabditoidea</taxon>
        <taxon>Rhabditidae</taxon>
        <taxon>Mesorhabditinae</taxon>
        <taxon>Mesorhabditis</taxon>
    </lineage>
</organism>
<feature type="non-terminal residue" evidence="1">
    <location>
        <position position="410"/>
    </location>
</feature>
<protein>
    <submittedName>
        <fullName evidence="1">Uncharacterized protein</fullName>
    </submittedName>
</protein>
<evidence type="ECO:0000313" key="1">
    <source>
        <dbReference type="EMBL" id="CAJ0582578.1"/>
    </source>
</evidence>